<dbReference type="PANTHER" id="PTHR24188:SF29">
    <property type="entry name" value="GH09064P"/>
    <property type="match status" value="1"/>
</dbReference>
<dbReference type="SUPFAM" id="SSF48403">
    <property type="entry name" value="Ankyrin repeat"/>
    <property type="match status" value="2"/>
</dbReference>
<dbReference type="Pfam" id="PF12796">
    <property type="entry name" value="Ank_2"/>
    <property type="match status" value="3"/>
</dbReference>
<proteinExistence type="evidence at transcript level"/>
<dbReference type="PROSITE" id="PS50088">
    <property type="entry name" value="ANK_REPEAT"/>
    <property type="match status" value="2"/>
</dbReference>
<dbReference type="AlphaFoldDB" id="C1C2D8"/>
<gene>
    <name evidence="4" type="primary">ANR16</name>
</gene>
<evidence type="ECO:0000256" key="1">
    <source>
        <dbReference type="ARBA" id="ARBA00022737"/>
    </source>
</evidence>
<dbReference type="PROSITE" id="PS50297">
    <property type="entry name" value="ANK_REP_REGION"/>
    <property type="match status" value="2"/>
</dbReference>
<keyword evidence="1" id="KW-0677">Repeat</keyword>
<dbReference type="PANTHER" id="PTHR24188">
    <property type="entry name" value="ANKYRIN REPEAT PROTEIN"/>
    <property type="match status" value="1"/>
</dbReference>
<keyword evidence="2 3" id="KW-0040">ANK repeat</keyword>
<accession>C1C2D8</accession>
<evidence type="ECO:0000313" key="4">
    <source>
        <dbReference type="EMBL" id="ACO15441.1"/>
    </source>
</evidence>
<dbReference type="Gene3D" id="1.25.40.20">
    <property type="entry name" value="Ankyrin repeat-containing domain"/>
    <property type="match status" value="3"/>
</dbReference>
<dbReference type="InterPro" id="IPR036770">
    <property type="entry name" value="Ankyrin_rpt-contain_sf"/>
</dbReference>
<evidence type="ECO:0000256" key="2">
    <source>
        <dbReference type="ARBA" id="ARBA00023043"/>
    </source>
</evidence>
<evidence type="ECO:0000256" key="3">
    <source>
        <dbReference type="PROSITE-ProRule" id="PRU00023"/>
    </source>
</evidence>
<reference evidence="4" key="1">
    <citation type="submission" date="2009-03" db="EMBL/GenBank/DDBJ databases">
        <title>Caligus clemensi ESTs and full-length cDNAs.</title>
        <authorList>
            <person name="Yasuike M."/>
            <person name="von Schalburg K."/>
            <person name="Cooper G."/>
            <person name="Leong J."/>
            <person name="Jones S.R.M."/>
            <person name="Koop B.F."/>
        </authorList>
    </citation>
    <scope>NUCLEOTIDE SEQUENCE</scope>
    <source>
        <tissue evidence="4">Whole</tissue>
    </source>
</reference>
<dbReference type="InterPro" id="IPR002110">
    <property type="entry name" value="Ankyrin_rpt"/>
</dbReference>
<feature type="repeat" description="ANK" evidence="3">
    <location>
        <begin position="170"/>
        <end position="191"/>
    </location>
</feature>
<protein>
    <submittedName>
        <fullName evidence="4">Ankyrin repeat domain-containing protein 16</fullName>
    </submittedName>
</protein>
<dbReference type="SMART" id="SM00248">
    <property type="entry name" value="ANK"/>
    <property type="match status" value="8"/>
</dbReference>
<dbReference type="EMBL" id="BT081017">
    <property type="protein sequence ID" value="ACO15441.1"/>
    <property type="molecule type" value="mRNA"/>
</dbReference>
<feature type="repeat" description="ANK" evidence="3">
    <location>
        <begin position="67"/>
        <end position="89"/>
    </location>
</feature>
<organism evidence="4">
    <name type="scientific">Caligus clemensi</name>
    <name type="common">Sea louse</name>
    <dbReference type="NCBI Taxonomy" id="344056"/>
    <lineage>
        <taxon>Eukaryota</taxon>
        <taxon>Metazoa</taxon>
        <taxon>Ecdysozoa</taxon>
        <taxon>Arthropoda</taxon>
        <taxon>Crustacea</taxon>
        <taxon>Multicrustacea</taxon>
        <taxon>Hexanauplia</taxon>
        <taxon>Copepoda</taxon>
        <taxon>Siphonostomatoida</taxon>
        <taxon>Caligidae</taxon>
        <taxon>Caligus</taxon>
    </lineage>
</organism>
<sequence>MSIAIHERLKSEEALIALFRSSEELGSTTTPLTKLNDTVLHFAAQLGYINFLQSLPPTTQWNICNAEGKTPLHDAAQFRKEDIVSFLIKDRQVDPDPLKRADWTPLMLACTKVNNVKSIRILIEDGEADLLRVNKDGWTPFHLIVCEGDLESIKYILSVTPEAWKTRSHNGRTPLHIAALNGHIQVVERLVHFYEFEEPDSTGSTPIMEAIRGGHLDIVKLLCYNDLIDTKTLDKMGRNYFMIAASVGECEILKYFALLVDPSVEFSKTTLKGGMSVVHWAANGGQSKSLEYLIQVVKQDTIHAPDDNGRTPLDHAIVSGSHESVSVILEALPKDSLNLEDIELRLGSVMKPHIKKILRSKLLSPSR</sequence>
<name>C1C2D8_CALCM</name>